<keyword evidence="4 9" id="KW-0067">ATP-binding</keyword>
<evidence type="ECO:0000256" key="4">
    <source>
        <dbReference type="ARBA" id="ARBA00022840"/>
    </source>
</evidence>
<dbReference type="PROSITE" id="PS51456">
    <property type="entry name" value="MYOSIN_MOTOR"/>
    <property type="match status" value="1"/>
</dbReference>
<dbReference type="Gene3D" id="1.20.120.720">
    <property type="entry name" value="Myosin VI head, motor domain, U50 subdomain"/>
    <property type="match status" value="1"/>
</dbReference>
<dbReference type="Pfam" id="PF01843">
    <property type="entry name" value="DIL"/>
    <property type="match status" value="1"/>
</dbReference>
<dbReference type="SMART" id="SM00242">
    <property type="entry name" value="MYSc"/>
    <property type="match status" value="1"/>
</dbReference>
<dbReference type="GO" id="GO:0005737">
    <property type="term" value="C:cytoplasm"/>
    <property type="evidence" value="ECO:0007669"/>
    <property type="project" value="TreeGrafter"/>
</dbReference>
<keyword evidence="14" id="KW-1185">Reference proteome</keyword>
<dbReference type="GO" id="GO:0016459">
    <property type="term" value="C:myosin complex"/>
    <property type="evidence" value="ECO:0007669"/>
    <property type="project" value="UniProtKB-KW"/>
</dbReference>
<feature type="coiled-coil region" evidence="10">
    <location>
        <begin position="943"/>
        <end position="984"/>
    </location>
</feature>
<dbReference type="Gene3D" id="3.40.850.10">
    <property type="entry name" value="Kinesin motor domain"/>
    <property type="match status" value="1"/>
</dbReference>
<dbReference type="PANTHER" id="PTHR13140">
    <property type="entry name" value="MYOSIN"/>
    <property type="match status" value="1"/>
</dbReference>
<dbReference type="InterPro" id="IPR036961">
    <property type="entry name" value="Kinesin_motor_dom_sf"/>
</dbReference>
<evidence type="ECO:0000313" key="14">
    <source>
        <dbReference type="Proteomes" id="UP000314980"/>
    </source>
</evidence>
<evidence type="ECO:0000256" key="8">
    <source>
        <dbReference type="ARBA" id="ARBA00023203"/>
    </source>
</evidence>
<evidence type="ECO:0000256" key="3">
    <source>
        <dbReference type="ARBA" id="ARBA00022741"/>
    </source>
</evidence>
<dbReference type="PRINTS" id="PR00193">
    <property type="entry name" value="MYOSINHEAVY"/>
</dbReference>
<name>A0A4W6D466_LATCA</name>
<reference evidence="14" key="1">
    <citation type="submission" date="2015-09" db="EMBL/GenBank/DDBJ databases">
        <authorList>
            <person name="Sai Rama Sridatta P."/>
        </authorList>
    </citation>
    <scope>NUCLEOTIDE SEQUENCE [LARGE SCALE GENOMIC DNA]</scope>
</reference>
<dbReference type="InterPro" id="IPR037991">
    <property type="entry name" value="Myo5c_CBD"/>
</dbReference>
<dbReference type="CDD" id="cd15476">
    <property type="entry name" value="Myo5c_CBD"/>
    <property type="match status" value="1"/>
</dbReference>
<accession>A0A4W6D466</accession>
<dbReference type="SMART" id="SM01132">
    <property type="entry name" value="DIL"/>
    <property type="match status" value="1"/>
</dbReference>
<keyword evidence="5 10" id="KW-0175">Coiled coil</keyword>
<dbReference type="PROSITE" id="PS50096">
    <property type="entry name" value="IQ"/>
    <property type="match status" value="4"/>
</dbReference>
<dbReference type="InterPro" id="IPR000048">
    <property type="entry name" value="IQ_motif_EF-hand-BS"/>
</dbReference>
<dbReference type="GO" id="GO:0016020">
    <property type="term" value="C:membrane"/>
    <property type="evidence" value="ECO:0007669"/>
    <property type="project" value="TreeGrafter"/>
</dbReference>
<evidence type="ECO:0000256" key="9">
    <source>
        <dbReference type="PROSITE-ProRule" id="PRU00782"/>
    </source>
</evidence>
<evidence type="ECO:0000256" key="10">
    <source>
        <dbReference type="SAM" id="Coils"/>
    </source>
</evidence>
<feature type="binding site" evidence="9">
    <location>
        <begin position="135"/>
        <end position="142"/>
    </location>
    <ligand>
        <name>ATP</name>
        <dbReference type="ChEBI" id="CHEBI:30616"/>
    </ligand>
</feature>
<dbReference type="FunFam" id="1.10.10.820:FF:000001">
    <property type="entry name" value="Myosin heavy chain"/>
    <property type="match status" value="1"/>
</dbReference>
<dbReference type="PANTHER" id="PTHR13140:SF313">
    <property type="entry name" value="UNCONVENTIONAL MYOSIN-VC"/>
    <property type="match status" value="1"/>
</dbReference>
<evidence type="ECO:0000256" key="6">
    <source>
        <dbReference type="ARBA" id="ARBA00023123"/>
    </source>
</evidence>
<dbReference type="Gene3D" id="1.20.5.190">
    <property type="match status" value="2"/>
</dbReference>
<dbReference type="GO" id="GO:0051015">
    <property type="term" value="F:actin filament binding"/>
    <property type="evidence" value="ECO:0007669"/>
    <property type="project" value="TreeGrafter"/>
</dbReference>
<dbReference type="SMART" id="SM00015">
    <property type="entry name" value="IQ"/>
    <property type="match status" value="5"/>
</dbReference>
<dbReference type="InterPro" id="IPR036103">
    <property type="entry name" value="MYSc_Myo5"/>
</dbReference>
<reference evidence="13" key="3">
    <citation type="submission" date="2025-09" db="UniProtKB">
        <authorList>
            <consortium name="Ensembl"/>
        </authorList>
    </citation>
    <scope>IDENTIFICATION</scope>
</reference>
<dbReference type="InterPro" id="IPR002710">
    <property type="entry name" value="Dilute_dom"/>
</dbReference>
<sequence>MRDFHFGDNVLELLLEDGTHYYPVDPSKPQLPPLRNPDILVGENDLTALSYLHEPAVLHNLRVRFVESRIIYTYCGIILVAVNPYKQLPIYGDAIIHAYSGQNMGDMDPHIFAVAEEAYKQMARNHKNQSIIVSGESGAGKTVSARYAMRYFAVVSKSGSKTRVEDKVLASNPVTEAIGNAKTTRNDNSSRFGKYTEISFDRKYRIIGANMRTYLLEKSRVVFQADNERNYHIFYQMCSCAHLPEFKNLRLLSADKFRYTCMGGDITIEGIDDKKDMDETRQTFSLLGLKEDFQSDVFKVLAAILHLGNVEIRNSGDDKSSVSPSDPHLAVFCELLGVNAEGLVRWLCHRRIVLVAETVVKPMPKKRAVNARDALAKQIYAHLFDCIINRINTALKVPGKQHAFIGVLDIYGFETFDINSFEQFCINYANEKLQQQFNLHVFKLEQEEYMKEDIPWTLIDFYDNQPVIDLIEAKMGILDLLDEECLFPQGTDQSWLQKLYNYLDANPLFEKPRLSNEAFVIQHFADKVEYQCKGFLEKNRDALYEELVDIMRASKFPFLASFFQEEEQSTVTSKGVKVRPARPGVKPANKQLRTSVGDKFRSSLSLLMETLNATTPHYVRCIKPNDEKLPFEYDSSRVVQQLRACGVLETIRISAQSYPSRWTYIEFYSRYSILMLYQEADLNDKKQTCKIVLQRLIQDPNQYKFGRTKIFFRAGQVAYLEKLRLDRLRGACIIIQKHVRGWSQRRKYLRMREAAIILQQYIRGKRTVRLEAFFNIQAWAAVVIQRHFRGYRMRQIYQVVRLASITIQAFTRGWIARKRYKKQKALVLQKYARAWLARRRFQTMRRLVLNVQLSYRVQKLRKKIEEQVKILPKRFMKLKICWQPLKAYRKLPGLYFCCHPQQSLNINCITFCTSVTTLHMLDPVKHFSTFDGRILESHQREQKETYETQLEGLKLKVDHLQNENSKLQNLFQEKSNVNENIRQEVSRLSSENSVSKQTSSPAIPKDYLGMLEYKREDEPRLIQNIILDLRPKGVVVNMIPGLPAYILFMCVRHADYLNDEVKLKSLMNAIISAVKKSHHKDFDLLSFWLSNTYQLLNCLKQYSGEEEFMKQNTPRQKKNCLQNFDLSEHRQILSDLAIHIYHQFITVMEKSLTPAIVPGMLEHESLQGISSMKPTGFRKRSNSIYEDSDTHTISSIIQQLSVFHFTMTQHGMEQGLIKQAVKQMFFLVGATTLNNIMLRKDMCSCRKGMQIRCNISYLEEWLKEKDLQSSNAIDTLRPLSQAAWLLQVNKSTDEDAKEITEKCTELNSVQIVKILNSYTPIDDFEKRVTSSFVRKVQSLLQDREGSTQLMLDTDYRFQVTFPFSPSSQALELIQVPNSLHLGFLTRI</sequence>
<dbReference type="Ensembl" id="ENSLCAT00010020065.1">
    <property type="protein sequence ID" value="ENSLCAP00010019640.1"/>
    <property type="gene ID" value="ENSLCAG00010009028.1"/>
</dbReference>
<evidence type="ECO:0000256" key="1">
    <source>
        <dbReference type="ARBA" id="ARBA00008314"/>
    </source>
</evidence>
<proteinExistence type="inferred from homology"/>
<dbReference type="SUPFAM" id="SSF52540">
    <property type="entry name" value="P-loop containing nucleoside triphosphate hydrolases"/>
    <property type="match status" value="2"/>
</dbReference>
<dbReference type="GO" id="GO:0005524">
    <property type="term" value="F:ATP binding"/>
    <property type="evidence" value="ECO:0007669"/>
    <property type="project" value="UniProtKB-UniRule"/>
</dbReference>
<evidence type="ECO:0000259" key="11">
    <source>
        <dbReference type="PROSITE" id="PS51126"/>
    </source>
</evidence>
<dbReference type="CDD" id="cd01380">
    <property type="entry name" value="MYSc_Myo5"/>
    <property type="match status" value="1"/>
</dbReference>
<dbReference type="CDD" id="cd23767">
    <property type="entry name" value="IQCD"/>
    <property type="match status" value="1"/>
</dbReference>
<keyword evidence="6 9" id="KW-0518">Myosin</keyword>
<keyword evidence="7 9" id="KW-0505">Motor protein</keyword>
<evidence type="ECO:0000256" key="7">
    <source>
        <dbReference type="ARBA" id="ARBA00023175"/>
    </source>
</evidence>
<dbReference type="InterPro" id="IPR027417">
    <property type="entry name" value="P-loop_NTPase"/>
</dbReference>
<dbReference type="GeneTree" id="ENSGT00940000157971"/>
<evidence type="ECO:0000313" key="13">
    <source>
        <dbReference type="Ensembl" id="ENSLCAP00010019640.1"/>
    </source>
</evidence>
<dbReference type="Pfam" id="PF00063">
    <property type="entry name" value="Myosin_head"/>
    <property type="match status" value="1"/>
</dbReference>
<dbReference type="Pfam" id="PF00612">
    <property type="entry name" value="IQ"/>
    <property type="match status" value="4"/>
</dbReference>
<dbReference type="GO" id="GO:0000146">
    <property type="term" value="F:microfilament motor activity"/>
    <property type="evidence" value="ECO:0007669"/>
    <property type="project" value="TreeGrafter"/>
</dbReference>
<keyword evidence="3 9" id="KW-0547">Nucleotide-binding</keyword>
<dbReference type="FunFam" id="1.20.58.530:FF:000002">
    <property type="entry name" value="Class V myosin"/>
    <property type="match status" value="1"/>
</dbReference>
<dbReference type="Gene3D" id="3.30.70.1590">
    <property type="match status" value="1"/>
</dbReference>
<dbReference type="FunFam" id="3.40.850.10:FF:000089">
    <property type="entry name" value="Myosin VC"/>
    <property type="match status" value="1"/>
</dbReference>
<keyword evidence="2" id="KW-0677">Repeat</keyword>
<protein>
    <submittedName>
        <fullName evidence="13">Myosin VC</fullName>
    </submittedName>
</protein>
<feature type="domain" description="Myosin motor" evidence="12">
    <location>
        <begin position="41"/>
        <end position="725"/>
    </location>
</feature>
<dbReference type="Gene3D" id="1.20.58.530">
    <property type="match status" value="1"/>
</dbReference>
<organism evidence="13 14">
    <name type="scientific">Lates calcarifer</name>
    <name type="common">Barramundi</name>
    <name type="synonym">Holocentrus calcarifer</name>
    <dbReference type="NCBI Taxonomy" id="8187"/>
    <lineage>
        <taxon>Eukaryota</taxon>
        <taxon>Metazoa</taxon>
        <taxon>Chordata</taxon>
        <taxon>Craniata</taxon>
        <taxon>Vertebrata</taxon>
        <taxon>Euteleostomi</taxon>
        <taxon>Actinopterygii</taxon>
        <taxon>Neopterygii</taxon>
        <taxon>Teleostei</taxon>
        <taxon>Neoteleostei</taxon>
        <taxon>Acanthomorphata</taxon>
        <taxon>Carangaria</taxon>
        <taxon>Carangaria incertae sedis</taxon>
        <taxon>Centropomidae</taxon>
        <taxon>Lates</taxon>
    </lineage>
</organism>
<feature type="region of interest" description="Actin-binding" evidence="9">
    <location>
        <begin position="604"/>
        <end position="626"/>
    </location>
</feature>
<comment type="similarity">
    <text evidence="1 9">Belongs to the TRAFAC class myosin-kinesin ATPase superfamily. Myosin family.</text>
</comment>
<feature type="domain" description="Dilute" evidence="11">
    <location>
        <begin position="1064"/>
        <end position="1342"/>
    </location>
</feature>
<dbReference type="InterPro" id="IPR001609">
    <property type="entry name" value="Myosin_head_motor_dom-like"/>
</dbReference>
<dbReference type="FunFam" id="3.30.70.1590:FF:000005">
    <property type="entry name" value="unconventional myosin-Vc"/>
    <property type="match status" value="1"/>
</dbReference>
<evidence type="ECO:0000259" key="12">
    <source>
        <dbReference type="PROSITE" id="PS51456"/>
    </source>
</evidence>
<reference evidence="13" key="2">
    <citation type="submission" date="2025-08" db="UniProtKB">
        <authorList>
            <consortium name="Ensembl"/>
        </authorList>
    </citation>
    <scope>IDENTIFICATION</scope>
</reference>
<evidence type="ECO:0000256" key="5">
    <source>
        <dbReference type="ARBA" id="ARBA00023054"/>
    </source>
</evidence>
<dbReference type="GO" id="GO:0007015">
    <property type="term" value="P:actin filament organization"/>
    <property type="evidence" value="ECO:0007669"/>
    <property type="project" value="TreeGrafter"/>
</dbReference>
<dbReference type="Proteomes" id="UP000314980">
    <property type="component" value="Unassembled WGS sequence"/>
</dbReference>
<evidence type="ECO:0000256" key="2">
    <source>
        <dbReference type="ARBA" id="ARBA00022737"/>
    </source>
</evidence>
<gene>
    <name evidence="13" type="primary">MYO5C</name>
</gene>
<dbReference type="PROSITE" id="PS51126">
    <property type="entry name" value="DILUTE"/>
    <property type="match status" value="1"/>
</dbReference>
<dbReference type="Gene3D" id="1.10.10.820">
    <property type="match status" value="1"/>
</dbReference>
<keyword evidence="8 9" id="KW-0009">Actin-binding</keyword>